<dbReference type="GO" id="GO:0008076">
    <property type="term" value="C:voltage-gated potassium channel complex"/>
    <property type="evidence" value="ECO:0007669"/>
    <property type="project" value="InterPro"/>
</dbReference>
<dbReference type="SUPFAM" id="SSF81324">
    <property type="entry name" value="Voltage-gated potassium channels"/>
    <property type="match status" value="1"/>
</dbReference>
<keyword evidence="8" id="KW-0406">Ion transport</keyword>
<evidence type="ECO:0000256" key="4">
    <source>
        <dbReference type="ARBA" id="ARBA00022692"/>
    </source>
</evidence>
<evidence type="ECO:0000256" key="7">
    <source>
        <dbReference type="ARBA" id="ARBA00022989"/>
    </source>
</evidence>
<feature type="transmembrane region" description="Helical" evidence="12">
    <location>
        <begin position="116"/>
        <end position="138"/>
    </location>
</feature>
<feature type="transmembrane region" description="Helical" evidence="12">
    <location>
        <begin position="310"/>
        <end position="334"/>
    </location>
</feature>
<keyword evidence="6" id="KW-0630">Potassium</keyword>
<feature type="domain" description="Ion transport" evidence="13">
    <location>
        <begin position="47"/>
        <end position="334"/>
    </location>
</feature>
<evidence type="ECO:0000313" key="14">
    <source>
        <dbReference type="EMBL" id="QDF65000.1"/>
    </source>
</evidence>
<dbReference type="AlphaFoldDB" id="A0A4Y6I6R7"/>
<accession>A0A4Y6I6R7</accession>
<evidence type="ECO:0000256" key="5">
    <source>
        <dbReference type="ARBA" id="ARBA00022826"/>
    </source>
</evidence>
<dbReference type="RefSeq" id="WP_222845381.1">
    <property type="nucleotide sequence ID" value="NZ_CP041147.1"/>
</dbReference>
<feature type="transmembrane region" description="Helical" evidence="12">
    <location>
        <begin position="170"/>
        <end position="190"/>
    </location>
</feature>
<keyword evidence="7 12" id="KW-1133">Transmembrane helix</keyword>
<dbReference type="GO" id="GO:0001508">
    <property type="term" value="P:action potential"/>
    <property type="evidence" value="ECO:0007669"/>
    <property type="project" value="TreeGrafter"/>
</dbReference>
<evidence type="ECO:0000256" key="2">
    <source>
        <dbReference type="ARBA" id="ARBA00022448"/>
    </source>
</evidence>
<protein>
    <submittedName>
        <fullName evidence="14">Potassium channel family protein</fullName>
    </submittedName>
</protein>
<keyword evidence="10 14" id="KW-0407">Ion channel</keyword>
<evidence type="ECO:0000256" key="1">
    <source>
        <dbReference type="ARBA" id="ARBA00004141"/>
    </source>
</evidence>
<feature type="compositionally biased region" description="Basic and acidic residues" evidence="11">
    <location>
        <begin position="358"/>
        <end position="371"/>
    </location>
</feature>
<dbReference type="Gene3D" id="1.10.287.70">
    <property type="match status" value="1"/>
</dbReference>
<dbReference type="InterPro" id="IPR005821">
    <property type="entry name" value="Ion_trans_dom"/>
</dbReference>
<dbReference type="PANTHER" id="PTHR11537">
    <property type="entry name" value="VOLTAGE-GATED POTASSIUM CHANNEL"/>
    <property type="match status" value="1"/>
</dbReference>
<gene>
    <name evidence="14" type="ORF">FIV53_01655</name>
</gene>
<keyword evidence="5" id="KW-0631">Potassium channel</keyword>
<evidence type="ECO:0000313" key="15">
    <source>
        <dbReference type="Proteomes" id="UP000315201"/>
    </source>
</evidence>
<evidence type="ECO:0000256" key="12">
    <source>
        <dbReference type="SAM" id="Phobius"/>
    </source>
</evidence>
<keyword evidence="4 12" id="KW-0812">Transmembrane</keyword>
<dbReference type="Proteomes" id="UP000315201">
    <property type="component" value="Chromosome"/>
</dbReference>
<proteinExistence type="predicted"/>
<organism evidence="14 15">
    <name type="scientific">Mycoplasma nasistruthionis</name>
    <dbReference type="NCBI Taxonomy" id="353852"/>
    <lineage>
        <taxon>Bacteria</taxon>
        <taxon>Bacillati</taxon>
        <taxon>Mycoplasmatota</taxon>
        <taxon>Mollicutes</taxon>
        <taxon>Mycoplasmataceae</taxon>
        <taxon>Mycoplasma</taxon>
    </lineage>
</organism>
<name>A0A4Y6I6R7_9MOLU</name>
<sequence length="371" mass="42670">MKIFDLLKTDKKAFLKILSIITWSQNSIPISLEKESKKIRFLTYLYASIISVICFFSFLSLITISNSNPSAKEHWQRFLSTVQVITFFVFLFDYVMHFLTYRTKNNLTTPHWKSTLNYLFSFKAIIIMLCVFASFNAIEFLLPASENNSYQLSGAARFFSHFKSLNIFKIIRFLFILQLFAPFKIITSVFQNQKSVLTYVFILIMILIVIFALLIWNNELNYLENIQKQWLLDNQNSIPELANKQYTVNDYYQHLLNGKIALPSSLVASYQTLSNGYVTDIWDALYFTTITLTTIGYGDFVPHAPISKGIVMFISLVSIAIIAIPSGIIAGSFLSEMQNHIKKTKKSKNQEQTIDLDQAAKLESQKGDKND</sequence>
<evidence type="ECO:0000256" key="9">
    <source>
        <dbReference type="ARBA" id="ARBA00023136"/>
    </source>
</evidence>
<evidence type="ECO:0000256" key="10">
    <source>
        <dbReference type="ARBA" id="ARBA00023303"/>
    </source>
</evidence>
<evidence type="ECO:0000256" key="6">
    <source>
        <dbReference type="ARBA" id="ARBA00022958"/>
    </source>
</evidence>
<feature type="region of interest" description="Disordered" evidence="11">
    <location>
        <begin position="344"/>
        <end position="371"/>
    </location>
</feature>
<keyword evidence="15" id="KW-1185">Reference proteome</keyword>
<dbReference type="InterPro" id="IPR028325">
    <property type="entry name" value="VG_K_chnl"/>
</dbReference>
<feature type="transmembrane region" description="Helical" evidence="12">
    <location>
        <begin position="41"/>
        <end position="63"/>
    </location>
</feature>
<feature type="transmembrane region" description="Helical" evidence="12">
    <location>
        <begin position="197"/>
        <end position="216"/>
    </location>
</feature>
<evidence type="ECO:0000256" key="11">
    <source>
        <dbReference type="SAM" id="MobiDB-lite"/>
    </source>
</evidence>
<feature type="transmembrane region" description="Helical" evidence="12">
    <location>
        <begin position="75"/>
        <end position="95"/>
    </location>
</feature>
<dbReference type="GO" id="GO:0005249">
    <property type="term" value="F:voltage-gated potassium channel activity"/>
    <property type="evidence" value="ECO:0007669"/>
    <property type="project" value="InterPro"/>
</dbReference>
<dbReference type="EMBL" id="CP041147">
    <property type="protein sequence ID" value="QDF65000.1"/>
    <property type="molecule type" value="Genomic_DNA"/>
</dbReference>
<keyword evidence="2" id="KW-0813">Transport</keyword>
<evidence type="ECO:0000256" key="8">
    <source>
        <dbReference type="ARBA" id="ARBA00023065"/>
    </source>
</evidence>
<dbReference type="PANTHER" id="PTHR11537:SF254">
    <property type="entry name" value="POTASSIUM VOLTAGE-GATED CHANNEL PROTEIN SHAB"/>
    <property type="match status" value="1"/>
</dbReference>
<keyword evidence="9 12" id="KW-0472">Membrane</keyword>
<dbReference type="Pfam" id="PF00520">
    <property type="entry name" value="Ion_trans"/>
    <property type="match status" value="1"/>
</dbReference>
<evidence type="ECO:0000256" key="3">
    <source>
        <dbReference type="ARBA" id="ARBA00022538"/>
    </source>
</evidence>
<evidence type="ECO:0000259" key="13">
    <source>
        <dbReference type="Pfam" id="PF00520"/>
    </source>
</evidence>
<keyword evidence="3" id="KW-0633">Potassium transport</keyword>
<reference evidence="14 15" key="1">
    <citation type="submission" date="2019-06" db="EMBL/GenBank/DDBJ databases">
        <title>Mycoplasma nasistruthionis sp. nov. str Ms03.</title>
        <authorList>
            <person name="Botes A."/>
        </authorList>
    </citation>
    <scope>NUCLEOTIDE SEQUENCE [LARGE SCALE GENOMIC DNA]</scope>
    <source>
        <strain evidence="14 15">Ms03</strain>
    </source>
</reference>
<comment type="subcellular location">
    <subcellularLocation>
        <location evidence="1">Membrane</location>
        <topology evidence="1">Multi-pass membrane protein</topology>
    </subcellularLocation>
</comment>